<gene>
    <name evidence="1" type="ORF">PoMZ_10074</name>
</gene>
<name>A0A4P7N1B6_PYROR</name>
<dbReference type="Proteomes" id="UP000294847">
    <property type="component" value="Chromosome 1"/>
</dbReference>
<proteinExistence type="predicted"/>
<organism evidence="1 2">
    <name type="scientific">Pyricularia oryzae</name>
    <name type="common">Rice blast fungus</name>
    <name type="synonym">Magnaporthe oryzae</name>
    <dbReference type="NCBI Taxonomy" id="318829"/>
    <lineage>
        <taxon>Eukaryota</taxon>
        <taxon>Fungi</taxon>
        <taxon>Dikarya</taxon>
        <taxon>Ascomycota</taxon>
        <taxon>Pezizomycotina</taxon>
        <taxon>Sordariomycetes</taxon>
        <taxon>Sordariomycetidae</taxon>
        <taxon>Magnaporthales</taxon>
        <taxon>Pyriculariaceae</taxon>
        <taxon>Pyricularia</taxon>
    </lineage>
</organism>
<evidence type="ECO:0000313" key="1">
    <source>
        <dbReference type="EMBL" id="QBZ54376.1"/>
    </source>
</evidence>
<sequence length="72" mass="8472">MGENLYKLGSRSHFHSDGSITPNTIFYRQNTHTYPTIHTPTKSAFHFLSRNRQIDHHALHYHCVTFRHHGIC</sequence>
<protein>
    <submittedName>
        <fullName evidence="1">Uncharacterized protein</fullName>
    </submittedName>
</protein>
<reference evidence="1 2" key="1">
    <citation type="journal article" date="2019" name="Mol. Biol. Evol.">
        <title>Blast fungal genomes show frequent chromosomal changes, gene gains and losses, and effector gene turnover.</title>
        <authorList>
            <person name="Gomez Luciano L.B."/>
            <person name="Jason Tsai I."/>
            <person name="Chuma I."/>
            <person name="Tosa Y."/>
            <person name="Chen Y.H."/>
            <person name="Li J.Y."/>
            <person name="Li M.Y."/>
            <person name="Jade Lu M.Y."/>
            <person name="Nakayashiki H."/>
            <person name="Li W.H."/>
        </authorList>
    </citation>
    <scope>NUCLEOTIDE SEQUENCE [LARGE SCALE GENOMIC DNA]</scope>
    <source>
        <strain evidence="1">MZ5-1-6</strain>
    </source>
</reference>
<accession>A0A4P7N1B6</accession>
<dbReference type="AlphaFoldDB" id="A0A4P7N1B6"/>
<evidence type="ECO:0000313" key="2">
    <source>
        <dbReference type="Proteomes" id="UP000294847"/>
    </source>
</evidence>
<dbReference type="EMBL" id="CP034204">
    <property type="protein sequence ID" value="QBZ54376.1"/>
    <property type="molecule type" value="Genomic_DNA"/>
</dbReference>